<evidence type="ECO:0008006" key="3">
    <source>
        <dbReference type="Google" id="ProtNLM"/>
    </source>
</evidence>
<dbReference type="InterPro" id="IPR021808">
    <property type="entry name" value="DUF3383"/>
</dbReference>
<proteinExistence type="predicted"/>
<protein>
    <recommendedName>
        <fullName evidence="3">Phage tail sheath protein</fullName>
    </recommendedName>
</protein>
<dbReference type="AlphaFoldDB" id="A0A1S1V8Y4"/>
<dbReference type="Pfam" id="PF11863">
    <property type="entry name" value="DUF3383"/>
    <property type="match status" value="1"/>
</dbReference>
<name>A0A1S1V8Y4_9FIRM</name>
<dbReference type="RefSeq" id="WP_071062000.1">
    <property type="nucleotide sequence ID" value="NZ_MKIE01000002.1"/>
</dbReference>
<dbReference type="Proteomes" id="UP000180254">
    <property type="component" value="Unassembled WGS sequence"/>
</dbReference>
<accession>A0A1S1V8Y4</accession>
<dbReference type="OrthoDB" id="5465420at2"/>
<comment type="caution">
    <text evidence="1">The sequence shown here is derived from an EMBL/GenBank/DDBJ whole genome shotgun (WGS) entry which is preliminary data.</text>
</comment>
<gene>
    <name evidence="1" type="ORF">EUAN_08570</name>
</gene>
<evidence type="ECO:0000313" key="2">
    <source>
        <dbReference type="Proteomes" id="UP000180254"/>
    </source>
</evidence>
<organism evidence="1 2">
    <name type="scientific">Andreesenia angusta</name>
    <dbReference type="NCBI Taxonomy" id="39480"/>
    <lineage>
        <taxon>Bacteria</taxon>
        <taxon>Bacillati</taxon>
        <taxon>Bacillota</taxon>
        <taxon>Tissierellia</taxon>
        <taxon>Tissierellales</taxon>
        <taxon>Gottschalkiaceae</taxon>
        <taxon>Andreesenia</taxon>
    </lineage>
</organism>
<keyword evidence="2" id="KW-1185">Reference proteome</keyword>
<sequence length="368" mass="40075">MSTLPLKDAVDVSVDIGPVRSVRTKFNIALIVGVSTIITKSERVKNYAGMEDMKADGWTGEEPEYLAAQLYFSQTPKPSRVAIGVWDDIGETAVQAVTACREANAEWYTVYVCNATKTEIIDVANYIESAIPPSTHAYNTSDSEVLTNAEGNVIETLKKSGIQRTIGQYSTTDHAIMAAIGYAMGANTQTASSAYTLKFKKEVGVNTEDLNGTQLVQIKNNNCNVYINRGSVYNLFEDGVMADGTPFDEIINLDMLTNDIQMAVMDGLQTSSKIPQTDPGMDNLLNRIRAPLEKHRGTGFIAPGIWTSAPILDVETGDVLERGYLIMSGSVNDQSQEDREARKAPPIYVLVKLAGAIEAVAIKVFVNR</sequence>
<dbReference type="EMBL" id="MKIE01000002">
    <property type="protein sequence ID" value="OHW63073.1"/>
    <property type="molecule type" value="Genomic_DNA"/>
</dbReference>
<evidence type="ECO:0000313" key="1">
    <source>
        <dbReference type="EMBL" id="OHW63073.1"/>
    </source>
</evidence>
<dbReference type="STRING" id="39480.EUAN_08570"/>
<reference evidence="1 2" key="1">
    <citation type="submission" date="2016-09" db="EMBL/GenBank/DDBJ databases">
        <title>Genome sequence of Eubacterium angustum.</title>
        <authorList>
            <person name="Poehlein A."/>
            <person name="Daniel R."/>
        </authorList>
    </citation>
    <scope>NUCLEOTIDE SEQUENCE [LARGE SCALE GENOMIC DNA]</scope>
    <source>
        <strain evidence="1 2">DSM 1989</strain>
    </source>
</reference>